<reference evidence="1" key="1">
    <citation type="submission" date="2020-11" db="EMBL/GenBank/DDBJ databases">
        <authorList>
            <consortium name="DOE Joint Genome Institute"/>
            <person name="Ahrendt S."/>
            <person name="Riley R."/>
            <person name="Andreopoulos W."/>
            <person name="Labutti K."/>
            <person name="Pangilinan J."/>
            <person name="Ruiz-Duenas F.J."/>
            <person name="Barrasa J.M."/>
            <person name="Sanchez-Garcia M."/>
            <person name="Camarero S."/>
            <person name="Miyauchi S."/>
            <person name="Serrano A."/>
            <person name="Linde D."/>
            <person name="Babiker R."/>
            <person name="Drula E."/>
            <person name="Ayuso-Fernandez I."/>
            <person name="Pacheco R."/>
            <person name="Padilla G."/>
            <person name="Ferreira P."/>
            <person name="Barriuso J."/>
            <person name="Kellner H."/>
            <person name="Castanera R."/>
            <person name="Alfaro M."/>
            <person name="Ramirez L."/>
            <person name="Pisabarro A.G."/>
            <person name="Kuo A."/>
            <person name="Tritt A."/>
            <person name="Lipzen A."/>
            <person name="He G."/>
            <person name="Yan M."/>
            <person name="Ng V."/>
            <person name="Cullen D."/>
            <person name="Martin F."/>
            <person name="Rosso M.-N."/>
            <person name="Henrissat B."/>
            <person name="Hibbett D."/>
            <person name="Martinez A.T."/>
            <person name="Grigoriev I.V."/>
        </authorList>
    </citation>
    <scope>NUCLEOTIDE SEQUENCE</scope>
    <source>
        <strain evidence="1">CBS 247.69</strain>
    </source>
</reference>
<protein>
    <submittedName>
        <fullName evidence="1">Uncharacterized protein</fullName>
    </submittedName>
</protein>
<sequence>SYLELDMYASLEVHTATTISDGKEELKHFSKLINEYETKYSDKSWNFPKNHTHGHLFKDIEEKGVTQNYNTKFNEKAHGPLKTSY</sequence>
<proteinExistence type="predicted"/>
<evidence type="ECO:0000313" key="1">
    <source>
        <dbReference type="EMBL" id="KAF9455170.1"/>
    </source>
</evidence>
<evidence type="ECO:0000313" key="2">
    <source>
        <dbReference type="Proteomes" id="UP000807353"/>
    </source>
</evidence>
<dbReference type="EMBL" id="MU150998">
    <property type="protein sequence ID" value="KAF9455170.1"/>
    <property type="molecule type" value="Genomic_DNA"/>
</dbReference>
<keyword evidence="2" id="KW-1185">Reference proteome</keyword>
<accession>A0A9P6CAM4</accession>
<dbReference type="OrthoDB" id="3239511at2759"/>
<feature type="non-terminal residue" evidence="1">
    <location>
        <position position="85"/>
    </location>
</feature>
<dbReference type="AlphaFoldDB" id="A0A9P6CAM4"/>
<gene>
    <name evidence="1" type="ORF">BDZ94DRAFT_1146294</name>
</gene>
<feature type="non-terminal residue" evidence="1">
    <location>
        <position position="1"/>
    </location>
</feature>
<dbReference type="Proteomes" id="UP000807353">
    <property type="component" value="Unassembled WGS sequence"/>
</dbReference>
<name>A0A9P6CAM4_9AGAR</name>
<organism evidence="1 2">
    <name type="scientific">Collybia nuda</name>
    <dbReference type="NCBI Taxonomy" id="64659"/>
    <lineage>
        <taxon>Eukaryota</taxon>
        <taxon>Fungi</taxon>
        <taxon>Dikarya</taxon>
        <taxon>Basidiomycota</taxon>
        <taxon>Agaricomycotina</taxon>
        <taxon>Agaricomycetes</taxon>
        <taxon>Agaricomycetidae</taxon>
        <taxon>Agaricales</taxon>
        <taxon>Tricholomatineae</taxon>
        <taxon>Clitocybaceae</taxon>
        <taxon>Collybia</taxon>
    </lineage>
</organism>
<comment type="caution">
    <text evidence="1">The sequence shown here is derived from an EMBL/GenBank/DDBJ whole genome shotgun (WGS) entry which is preliminary data.</text>
</comment>